<protein>
    <submittedName>
        <fullName evidence="7">ABC transporter-like protein</fullName>
    </submittedName>
</protein>
<dbReference type="SMART" id="SM00382">
    <property type="entry name" value="AAA"/>
    <property type="match status" value="1"/>
</dbReference>
<dbReference type="InterPro" id="IPR003439">
    <property type="entry name" value="ABC_transporter-like_ATP-bd"/>
</dbReference>
<evidence type="ECO:0000313" key="8">
    <source>
        <dbReference type="Proteomes" id="UP000054770"/>
    </source>
</evidence>
<name>A0A158F709_9BURK</name>
<dbReference type="CDD" id="cd03219">
    <property type="entry name" value="ABC_Mj1267_LivG_branched"/>
    <property type="match status" value="1"/>
</dbReference>
<dbReference type="GO" id="GO:0005524">
    <property type="term" value="F:ATP binding"/>
    <property type="evidence" value="ECO:0007669"/>
    <property type="project" value="UniProtKB-KW"/>
</dbReference>
<keyword evidence="5" id="KW-0067">ATP-binding</keyword>
<accession>A0A158F709</accession>
<gene>
    <name evidence="7" type="ORF">AWB68_00356</name>
</gene>
<dbReference type="InterPro" id="IPR051120">
    <property type="entry name" value="ABC_AA/LPS_Transport"/>
</dbReference>
<dbReference type="Pfam" id="PF00005">
    <property type="entry name" value="ABC_tran"/>
    <property type="match status" value="1"/>
</dbReference>
<evidence type="ECO:0000256" key="4">
    <source>
        <dbReference type="ARBA" id="ARBA00022741"/>
    </source>
</evidence>
<feature type="domain" description="ABC transporter" evidence="6">
    <location>
        <begin position="25"/>
        <end position="267"/>
    </location>
</feature>
<evidence type="ECO:0000256" key="2">
    <source>
        <dbReference type="ARBA" id="ARBA00022475"/>
    </source>
</evidence>
<reference evidence="7" key="1">
    <citation type="submission" date="2016-01" db="EMBL/GenBank/DDBJ databases">
        <authorList>
            <person name="Peeters C."/>
        </authorList>
    </citation>
    <scope>NUCLEOTIDE SEQUENCE [LARGE SCALE GENOMIC DNA]</scope>
    <source>
        <strain evidence="7">LMG 22940</strain>
    </source>
</reference>
<dbReference type="GO" id="GO:0016887">
    <property type="term" value="F:ATP hydrolysis activity"/>
    <property type="evidence" value="ECO:0007669"/>
    <property type="project" value="InterPro"/>
</dbReference>
<dbReference type="PANTHER" id="PTHR45772">
    <property type="entry name" value="CONSERVED COMPONENT OF ABC TRANSPORTER FOR NATURAL AMINO ACIDS-RELATED"/>
    <property type="match status" value="1"/>
</dbReference>
<dbReference type="RefSeq" id="WP_087642639.1">
    <property type="nucleotide sequence ID" value="NZ_FCON02000002.1"/>
</dbReference>
<dbReference type="Proteomes" id="UP000054770">
    <property type="component" value="Unassembled WGS sequence"/>
</dbReference>
<dbReference type="PROSITE" id="PS50893">
    <property type="entry name" value="ABC_TRANSPORTER_2"/>
    <property type="match status" value="1"/>
</dbReference>
<dbReference type="InterPro" id="IPR027417">
    <property type="entry name" value="P-loop_NTPase"/>
</dbReference>
<keyword evidence="3" id="KW-0472">Membrane</keyword>
<evidence type="ECO:0000256" key="5">
    <source>
        <dbReference type="ARBA" id="ARBA00022840"/>
    </source>
</evidence>
<comment type="caution">
    <text evidence="7">The sequence shown here is derived from an EMBL/GenBank/DDBJ whole genome shotgun (WGS) entry which is preliminary data.</text>
</comment>
<evidence type="ECO:0000256" key="3">
    <source>
        <dbReference type="ARBA" id="ARBA00022519"/>
    </source>
</evidence>
<keyword evidence="4" id="KW-0547">Nucleotide-binding</keyword>
<keyword evidence="3" id="KW-0997">Cell inner membrane</keyword>
<dbReference type="OrthoDB" id="3396710at2"/>
<dbReference type="InterPro" id="IPR032823">
    <property type="entry name" value="BCA_ABC_TP_C"/>
</dbReference>
<evidence type="ECO:0000256" key="1">
    <source>
        <dbReference type="ARBA" id="ARBA00022448"/>
    </source>
</evidence>
<keyword evidence="2" id="KW-1003">Cell membrane</keyword>
<proteinExistence type="predicted"/>
<dbReference type="GO" id="GO:0005886">
    <property type="term" value="C:plasma membrane"/>
    <property type="evidence" value="ECO:0007669"/>
    <property type="project" value="TreeGrafter"/>
</dbReference>
<sequence>MSASAEYVRSGAATQARIAAREPVIETRGLRKEFNGFVAVAGVDLRFAGTGVFGIIGPNGAGKTTFFNLLSSFLKPSAGKVLFHDQDISRLNPQAVSRLGIVRSFQISSIFSHMTVAENLLLPMQRRATSGCEFWRRSHGLEVHRQEIHDIMDQVGIASVWRDEQASALPYGLKRSLELGISLATRPQVLLLDEPTAGMSSQDIGRIIELIRSIAEDRMVIMVEHNLRVVSDLARQIIVLQQGSVLTVGSYDEVHSDPRVIEAYLGGKRGIGGNGHA</sequence>
<evidence type="ECO:0000313" key="7">
    <source>
        <dbReference type="EMBL" id="SAL15491.1"/>
    </source>
</evidence>
<evidence type="ECO:0000259" key="6">
    <source>
        <dbReference type="PROSITE" id="PS50893"/>
    </source>
</evidence>
<keyword evidence="8" id="KW-1185">Reference proteome</keyword>
<dbReference type="SUPFAM" id="SSF52540">
    <property type="entry name" value="P-loop containing nucleoside triphosphate hydrolases"/>
    <property type="match status" value="1"/>
</dbReference>
<keyword evidence="1" id="KW-0813">Transport</keyword>
<organism evidence="7 8">
    <name type="scientific">Caballeronia choica</name>
    <dbReference type="NCBI Taxonomy" id="326476"/>
    <lineage>
        <taxon>Bacteria</taxon>
        <taxon>Pseudomonadati</taxon>
        <taxon>Pseudomonadota</taxon>
        <taxon>Betaproteobacteria</taxon>
        <taxon>Burkholderiales</taxon>
        <taxon>Burkholderiaceae</taxon>
        <taxon>Caballeronia</taxon>
    </lineage>
</organism>
<dbReference type="AlphaFoldDB" id="A0A158F709"/>
<dbReference type="PANTHER" id="PTHR45772:SF3">
    <property type="entry name" value="ABC TRANSPORTER ATP-BINDING PROTEIN"/>
    <property type="match status" value="1"/>
</dbReference>
<dbReference type="Pfam" id="PF12399">
    <property type="entry name" value="BCA_ABC_TP_C"/>
    <property type="match status" value="1"/>
</dbReference>
<dbReference type="EMBL" id="FCON02000002">
    <property type="protein sequence ID" value="SAL15491.1"/>
    <property type="molecule type" value="Genomic_DNA"/>
</dbReference>
<dbReference type="InterPro" id="IPR003593">
    <property type="entry name" value="AAA+_ATPase"/>
</dbReference>
<dbReference type="Gene3D" id="3.40.50.300">
    <property type="entry name" value="P-loop containing nucleotide triphosphate hydrolases"/>
    <property type="match status" value="1"/>
</dbReference>